<dbReference type="PROSITE" id="PS50110">
    <property type="entry name" value="RESPONSE_REGULATORY"/>
    <property type="match status" value="1"/>
</dbReference>
<organism evidence="3 4">
    <name type="scientific">Pontibacter cellulosilyticus</name>
    <dbReference type="NCBI Taxonomy" id="1720253"/>
    <lineage>
        <taxon>Bacteria</taxon>
        <taxon>Pseudomonadati</taxon>
        <taxon>Bacteroidota</taxon>
        <taxon>Cytophagia</taxon>
        <taxon>Cytophagales</taxon>
        <taxon>Hymenobacteraceae</taxon>
        <taxon>Pontibacter</taxon>
    </lineage>
</organism>
<feature type="domain" description="Response regulatory" evidence="2">
    <location>
        <begin position="5"/>
        <end position="61"/>
    </location>
</feature>
<protein>
    <submittedName>
        <fullName evidence="3">Response regulator</fullName>
    </submittedName>
</protein>
<proteinExistence type="predicted"/>
<dbReference type="RefSeq" id="WP_187066183.1">
    <property type="nucleotide sequence ID" value="NZ_JACRVF010000001.1"/>
</dbReference>
<evidence type="ECO:0000313" key="3">
    <source>
        <dbReference type="EMBL" id="MBC5992229.1"/>
    </source>
</evidence>
<comment type="caution">
    <text evidence="3">The sequence shown here is derived from an EMBL/GenBank/DDBJ whole genome shotgun (WGS) entry which is preliminary data.</text>
</comment>
<accession>A0A923SHY1</accession>
<name>A0A923SHY1_9BACT</name>
<keyword evidence="1" id="KW-0597">Phosphoprotein</keyword>
<dbReference type="InterPro" id="IPR001789">
    <property type="entry name" value="Sig_transdc_resp-reg_receiver"/>
</dbReference>
<dbReference type="EMBL" id="JACRVF010000001">
    <property type="protein sequence ID" value="MBC5992229.1"/>
    <property type="molecule type" value="Genomic_DNA"/>
</dbReference>
<feature type="modified residue" description="4-aspartylphosphate" evidence="1">
    <location>
        <position position="55"/>
    </location>
</feature>
<reference evidence="3" key="1">
    <citation type="submission" date="2020-08" db="EMBL/GenBank/DDBJ databases">
        <title>Pontibacter sp. SD6 16S ribosomal RNA gene Genome sequencing and assembly.</title>
        <authorList>
            <person name="Kang M."/>
        </authorList>
    </citation>
    <scope>NUCLEOTIDE SEQUENCE</scope>
    <source>
        <strain evidence="3">SD6</strain>
    </source>
</reference>
<evidence type="ECO:0000313" key="4">
    <source>
        <dbReference type="Proteomes" id="UP000603640"/>
    </source>
</evidence>
<evidence type="ECO:0000259" key="2">
    <source>
        <dbReference type="PROSITE" id="PS50110"/>
    </source>
</evidence>
<dbReference type="Gene3D" id="3.40.50.2300">
    <property type="match status" value="1"/>
</dbReference>
<sequence length="61" mass="7016">MRKIRVLAVEDDERHADVLRMVLNQLDYELIDLVSAPKEVMRLLKATKPNVLLMDIGLGKE</sequence>
<dbReference type="InterPro" id="IPR011006">
    <property type="entry name" value="CheY-like_superfamily"/>
</dbReference>
<evidence type="ECO:0000256" key="1">
    <source>
        <dbReference type="PROSITE-ProRule" id="PRU00169"/>
    </source>
</evidence>
<dbReference type="GO" id="GO:0000160">
    <property type="term" value="P:phosphorelay signal transduction system"/>
    <property type="evidence" value="ECO:0007669"/>
    <property type="project" value="InterPro"/>
</dbReference>
<gene>
    <name evidence="3" type="ORF">H8S84_05205</name>
</gene>
<keyword evidence="4" id="KW-1185">Reference proteome</keyword>
<dbReference type="SUPFAM" id="SSF52172">
    <property type="entry name" value="CheY-like"/>
    <property type="match status" value="1"/>
</dbReference>
<dbReference type="AlphaFoldDB" id="A0A923SHY1"/>
<dbReference type="Proteomes" id="UP000603640">
    <property type="component" value="Unassembled WGS sequence"/>
</dbReference>